<dbReference type="EMBL" id="WTPW01004382">
    <property type="protein sequence ID" value="KAF0332928.1"/>
    <property type="molecule type" value="Genomic_DNA"/>
</dbReference>
<comment type="caution">
    <text evidence="2">The sequence shown here is derived from an EMBL/GenBank/DDBJ whole genome shotgun (WGS) entry which is preliminary data.</text>
</comment>
<dbReference type="AlphaFoldDB" id="A0A8H3WWF8"/>
<name>A0A8H3WWF8_GIGMA</name>
<feature type="non-terminal residue" evidence="2">
    <location>
        <position position="80"/>
    </location>
</feature>
<proteinExistence type="predicted"/>
<sequence length="80" mass="9193">MNNKTIKNFSKLLESPKDFDIKIKVGEKPNIKEFKAHSNILSARSDYFKAALSPRWAKREDGFIILDKPNISPSVFEILI</sequence>
<gene>
    <name evidence="2" type="ORF">F8M41_018282</name>
</gene>
<evidence type="ECO:0000313" key="2">
    <source>
        <dbReference type="EMBL" id="KAF0332928.1"/>
    </source>
</evidence>
<dbReference type="PROSITE" id="PS50097">
    <property type="entry name" value="BTB"/>
    <property type="match status" value="1"/>
</dbReference>
<dbReference type="SUPFAM" id="SSF54695">
    <property type="entry name" value="POZ domain"/>
    <property type="match status" value="1"/>
</dbReference>
<reference evidence="2 3" key="1">
    <citation type="journal article" date="2019" name="Environ. Microbiol.">
        <title>At the nexus of three kingdoms: the genome of the mycorrhizal fungus Gigaspora margarita provides insights into plant, endobacterial and fungal interactions.</title>
        <authorList>
            <person name="Venice F."/>
            <person name="Ghignone S."/>
            <person name="Salvioli di Fossalunga A."/>
            <person name="Amselem J."/>
            <person name="Novero M."/>
            <person name="Xianan X."/>
            <person name="Sedzielewska Toro K."/>
            <person name="Morin E."/>
            <person name="Lipzen A."/>
            <person name="Grigoriev I.V."/>
            <person name="Henrissat B."/>
            <person name="Martin F.M."/>
            <person name="Bonfante P."/>
        </authorList>
    </citation>
    <scope>NUCLEOTIDE SEQUENCE [LARGE SCALE GENOMIC DNA]</scope>
    <source>
        <strain evidence="2 3">BEG34</strain>
    </source>
</reference>
<accession>A0A8H3WWF8</accession>
<dbReference type="InterPro" id="IPR000210">
    <property type="entry name" value="BTB/POZ_dom"/>
</dbReference>
<keyword evidence="3" id="KW-1185">Reference proteome</keyword>
<feature type="domain" description="BTB" evidence="1">
    <location>
        <begin position="19"/>
        <end position="80"/>
    </location>
</feature>
<protein>
    <submittedName>
        <fullName evidence="2">Btb/poz domain-containing protein 19-like</fullName>
    </submittedName>
</protein>
<dbReference type="OrthoDB" id="6359816at2759"/>
<dbReference type="Proteomes" id="UP000439903">
    <property type="component" value="Unassembled WGS sequence"/>
</dbReference>
<organism evidence="2 3">
    <name type="scientific">Gigaspora margarita</name>
    <dbReference type="NCBI Taxonomy" id="4874"/>
    <lineage>
        <taxon>Eukaryota</taxon>
        <taxon>Fungi</taxon>
        <taxon>Fungi incertae sedis</taxon>
        <taxon>Mucoromycota</taxon>
        <taxon>Glomeromycotina</taxon>
        <taxon>Glomeromycetes</taxon>
        <taxon>Diversisporales</taxon>
        <taxon>Gigasporaceae</taxon>
        <taxon>Gigaspora</taxon>
    </lineage>
</organism>
<dbReference type="Pfam" id="PF00651">
    <property type="entry name" value="BTB"/>
    <property type="match status" value="1"/>
</dbReference>
<evidence type="ECO:0000259" key="1">
    <source>
        <dbReference type="PROSITE" id="PS50097"/>
    </source>
</evidence>
<dbReference type="InterPro" id="IPR011333">
    <property type="entry name" value="SKP1/BTB/POZ_sf"/>
</dbReference>
<dbReference type="CDD" id="cd18186">
    <property type="entry name" value="BTB_POZ_ZBTB_KLHL-like"/>
    <property type="match status" value="1"/>
</dbReference>
<evidence type="ECO:0000313" key="3">
    <source>
        <dbReference type="Proteomes" id="UP000439903"/>
    </source>
</evidence>
<dbReference type="Gene3D" id="3.30.710.10">
    <property type="entry name" value="Potassium Channel Kv1.1, Chain A"/>
    <property type="match status" value="1"/>
</dbReference>